<protein>
    <recommendedName>
        <fullName evidence="4">NACHT domain-containing protein</fullName>
    </recommendedName>
</protein>
<gene>
    <name evidence="2" type="ORF">SODALDRAFT_322705</name>
</gene>
<reference evidence="2 3" key="1">
    <citation type="journal article" date="2018" name="Mol. Ecol.">
        <title>The obligate alkalophilic soda-lake fungus Sodiomyces alkalinus has shifted to a protein diet.</title>
        <authorList>
            <person name="Grum-Grzhimaylo A.A."/>
            <person name="Falkoski D.L."/>
            <person name="van den Heuvel J."/>
            <person name="Valero-Jimenez C.A."/>
            <person name="Min B."/>
            <person name="Choi I.G."/>
            <person name="Lipzen A."/>
            <person name="Daum C.G."/>
            <person name="Aanen D.K."/>
            <person name="Tsang A."/>
            <person name="Henrissat B."/>
            <person name="Bilanenko E.N."/>
            <person name="de Vries R.P."/>
            <person name="van Kan J.A.L."/>
            <person name="Grigoriev I.V."/>
            <person name="Debets A.J.M."/>
        </authorList>
    </citation>
    <scope>NUCLEOTIDE SEQUENCE [LARGE SCALE GENOMIC DNA]</scope>
    <source>
        <strain evidence="2 3">F11</strain>
    </source>
</reference>
<organism evidence="2 3">
    <name type="scientific">Sodiomyces alkalinus (strain CBS 110278 / VKM F-3762 / F11)</name>
    <name type="common">Alkaliphilic filamentous fungus</name>
    <dbReference type="NCBI Taxonomy" id="1314773"/>
    <lineage>
        <taxon>Eukaryota</taxon>
        <taxon>Fungi</taxon>
        <taxon>Dikarya</taxon>
        <taxon>Ascomycota</taxon>
        <taxon>Pezizomycotina</taxon>
        <taxon>Sordariomycetes</taxon>
        <taxon>Hypocreomycetidae</taxon>
        <taxon>Glomerellales</taxon>
        <taxon>Plectosphaerellaceae</taxon>
        <taxon>Sodiomyces</taxon>
    </lineage>
</organism>
<dbReference type="AlphaFoldDB" id="A0A3N2Q4I2"/>
<dbReference type="Proteomes" id="UP000272025">
    <property type="component" value="Unassembled WGS sequence"/>
</dbReference>
<sequence length="1080" mass="120888">MALVGALKVILSLNLSPSTAAGAIDALAEKTPEQSKSSPADDTFDLAVVNDQTNARIRIACRNEQDVGRSSGWSKADLPRGTGTSRDLTLSYHGKIDLKLKRAIFVVADVTFRPFEPQYAHFLDKIKYHYGILAVEQALIQTKLLLRTHEQQVEAVKKAEQRQVEWDKRYHELSQLWTARERADEIRIKRWLNPPDDQHINDALDKCDRDRIEGTAQWILNGAQFMSWIAHSVASDGDGFENILWVKDNPDVLNAFSFAVKLSRQTYALEAELVGLFQLVANQLPRLVLILDALDESNNPEGLATSVASVLHRTKAKAIVFSRPNIRVLQNQLKSSLRHIHLTRKKVDWDVQRLLQIRLGQLGPDIFPASCSMSWAVSHLGDRASGMISWAKLMVDYLGLLPDATAREEAHKELTPHEELVDVYIRILKLISGKTSIERDIAKRVFLYLTYPDRHLDARELWEVTLHWNRPSDSPGRRNCLSPTSSELEWFHSAILIRCGSLVEKRSPGYGFVHQSVLDFFWNGLDSKNTKCQDPDVAQFLARSAECHKQIAMDCITYLSTRLPSAPLSGDNAIRTISWPIHLNESVISVKQTSPSRYSHFLESYVELATLLSKFAFNKFGIMTWIELYYTVARDIRHLDALEDWCAAVEPVSQVLPRQFRDASTTMSCLHADLKLLNSHWGKTLEAKPFEIWGDISKYFESQFLQKTAVVDIYPLGPFSPNDSSLSSKPLAMISLPMAIGATFVVLGRAYFLDSESSAAVTDDTRVQQSWHLPAPTPRTDPRLAFTHSYQISDDGRDILRQELKCLTTVPSDDPIMFGLSVLRKDDLRQRYTLLGQFGSPGTMVQLRHCSFHPSLPFLTTTFGGPQITTPIYQEALRAAEDCHLGSETAGPGWSMQLARAEEGGALVHLAHGGLELGRPLSVGSGTCRLALSKRSSRTTLEVVQSDDSAIVNQHLLSFPDSWQGIDSSVYASVESSTAKENPVDISINTSSKAWYDSGQPEGVKPMLARKNLAAMQMPETTVLRHGRGPGLKRSADMIEDELCRLYESNKNFGGIPVVVFCGDFNAFDKECRTGRTWSC</sequence>
<keyword evidence="1" id="KW-0732">Signal</keyword>
<dbReference type="PANTHER" id="PTHR10039:SF14">
    <property type="entry name" value="NACHT DOMAIN-CONTAINING PROTEIN"/>
    <property type="match status" value="1"/>
</dbReference>
<feature type="chain" id="PRO_5018310826" description="NACHT domain-containing protein" evidence="1">
    <location>
        <begin position="22"/>
        <end position="1080"/>
    </location>
</feature>
<accession>A0A3N2Q4I2</accession>
<evidence type="ECO:0000256" key="1">
    <source>
        <dbReference type="SAM" id="SignalP"/>
    </source>
</evidence>
<evidence type="ECO:0000313" key="2">
    <source>
        <dbReference type="EMBL" id="ROT41607.1"/>
    </source>
</evidence>
<dbReference type="OrthoDB" id="4772757at2759"/>
<dbReference type="GeneID" id="39578223"/>
<feature type="signal peptide" evidence="1">
    <location>
        <begin position="1"/>
        <end position="21"/>
    </location>
</feature>
<keyword evidence="3" id="KW-1185">Reference proteome</keyword>
<evidence type="ECO:0000313" key="3">
    <source>
        <dbReference type="Proteomes" id="UP000272025"/>
    </source>
</evidence>
<dbReference type="PANTHER" id="PTHR10039">
    <property type="entry name" value="AMELOGENIN"/>
    <property type="match status" value="1"/>
</dbReference>
<name>A0A3N2Q4I2_SODAK</name>
<evidence type="ECO:0008006" key="4">
    <source>
        <dbReference type="Google" id="ProtNLM"/>
    </source>
</evidence>
<proteinExistence type="predicted"/>
<dbReference type="RefSeq" id="XP_028469413.1">
    <property type="nucleotide sequence ID" value="XM_028609745.1"/>
</dbReference>
<dbReference type="EMBL" id="ML119052">
    <property type="protein sequence ID" value="ROT41607.1"/>
    <property type="molecule type" value="Genomic_DNA"/>
</dbReference>